<evidence type="ECO:0000313" key="2">
    <source>
        <dbReference type="EMBL" id="VFJ12700.1"/>
    </source>
</evidence>
<sequence>MIFYFKNSDNLGSIIRIPACFIYMGYARLILIFIKELKLDRRVMIYLLS</sequence>
<dbReference type="Proteomes" id="UP000294299">
    <property type="component" value="Chromosome NFRAN"/>
</dbReference>
<dbReference type="KEGG" id="nfn:NFRAN_0379"/>
<accession>A0A484I7H7</accession>
<keyword evidence="1" id="KW-0812">Transmembrane</keyword>
<feature type="transmembrane region" description="Helical" evidence="1">
    <location>
        <begin position="14"/>
        <end position="34"/>
    </location>
</feature>
<name>A0A484I7H7_9ARCH</name>
<reference evidence="2 3" key="1">
    <citation type="submission" date="2019-02" db="EMBL/GenBank/DDBJ databases">
        <authorList>
            <person name="Lehtovirta-Morley E L."/>
        </authorList>
    </citation>
    <scope>NUCLEOTIDE SEQUENCE [LARGE SCALE GENOMIC DNA]</scope>
    <source>
        <strain evidence="2">NFRAN1</strain>
    </source>
</reference>
<proteinExistence type="predicted"/>
<keyword evidence="1" id="KW-1133">Transmembrane helix</keyword>
<dbReference type="EMBL" id="LR216287">
    <property type="protein sequence ID" value="VFJ12700.1"/>
    <property type="molecule type" value="Genomic_DNA"/>
</dbReference>
<dbReference type="AlphaFoldDB" id="A0A484I7H7"/>
<keyword evidence="3" id="KW-1185">Reference proteome</keyword>
<protein>
    <submittedName>
        <fullName evidence="2">Uncharacterized protein</fullName>
    </submittedName>
</protein>
<organism evidence="2 3">
    <name type="scientific">Candidatus Nitrosocosmicus franklandianus</name>
    <dbReference type="NCBI Taxonomy" id="1798806"/>
    <lineage>
        <taxon>Archaea</taxon>
        <taxon>Nitrososphaerota</taxon>
        <taxon>Nitrososphaeria</taxon>
        <taxon>Nitrososphaerales</taxon>
        <taxon>Nitrososphaeraceae</taxon>
        <taxon>Candidatus Nitrosocosmicus</taxon>
    </lineage>
</organism>
<keyword evidence="1" id="KW-0472">Membrane</keyword>
<gene>
    <name evidence="2" type="ORF">NFRAN_0379</name>
</gene>
<evidence type="ECO:0000256" key="1">
    <source>
        <dbReference type="SAM" id="Phobius"/>
    </source>
</evidence>
<evidence type="ECO:0000313" key="3">
    <source>
        <dbReference type="Proteomes" id="UP000294299"/>
    </source>
</evidence>